<dbReference type="PANTHER" id="PTHR36837">
    <property type="entry name" value="POLY(3-HYDROXYALKANOATE) POLYMERASE SUBUNIT PHAC"/>
    <property type="match status" value="1"/>
</dbReference>
<protein>
    <submittedName>
        <fullName evidence="5">Poly-beta-hydroxybutyrate polymerase domain protein</fullName>
    </submittedName>
</protein>
<dbReference type="InterPro" id="IPR051321">
    <property type="entry name" value="PHA/PHB_synthase"/>
</dbReference>
<dbReference type="AlphaFoldDB" id="B2IGQ9"/>
<dbReference type="InterPro" id="IPR022211">
    <property type="entry name" value="PHBC_N"/>
</dbReference>
<evidence type="ECO:0000259" key="4">
    <source>
        <dbReference type="Pfam" id="PF12551"/>
    </source>
</evidence>
<dbReference type="STRING" id="395963.Bind_2201"/>
<evidence type="ECO:0000259" key="3">
    <source>
        <dbReference type="Pfam" id="PF07167"/>
    </source>
</evidence>
<evidence type="ECO:0000313" key="5">
    <source>
        <dbReference type="EMBL" id="ACB95820.1"/>
    </source>
</evidence>
<accession>B2IGQ9</accession>
<dbReference type="InterPro" id="IPR010941">
    <property type="entry name" value="PhaC_N"/>
</dbReference>
<organism evidence="5 6">
    <name type="scientific">Beijerinckia indica subsp. indica (strain ATCC 9039 / DSM 1715 / NCIMB 8712)</name>
    <dbReference type="NCBI Taxonomy" id="395963"/>
    <lineage>
        <taxon>Bacteria</taxon>
        <taxon>Pseudomonadati</taxon>
        <taxon>Pseudomonadota</taxon>
        <taxon>Alphaproteobacteria</taxon>
        <taxon>Hyphomicrobiales</taxon>
        <taxon>Beijerinckiaceae</taxon>
        <taxon>Beijerinckia</taxon>
    </lineage>
</organism>
<dbReference type="RefSeq" id="WP_012385175.1">
    <property type="nucleotide sequence ID" value="NC_010581.1"/>
</dbReference>
<gene>
    <name evidence="5" type="ordered locus">Bind_2201</name>
</gene>
<keyword evidence="2" id="KW-0012">Acyltransferase</keyword>
<evidence type="ECO:0000256" key="1">
    <source>
        <dbReference type="ARBA" id="ARBA00022679"/>
    </source>
</evidence>
<reference evidence="5 6" key="2">
    <citation type="journal article" date="2010" name="J. Bacteriol.">
        <title>Complete genome sequence of Beijerinckia indica subsp. indica.</title>
        <authorList>
            <person name="Tamas I."/>
            <person name="Dedysh S.N."/>
            <person name="Liesack W."/>
            <person name="Stott M.B."/>
            <person name="Alam M."/>
            <person name="Murrell J.C."/>
            <person name="Dunfield P.F."/>
        </authorList>
    </citation>
    <scope>NUCLEOTIDE SEQUENCE [LARGE SCALE GENOMIC DNA]</scope>
    <source>
        <strain evidence="6">ATCC 9039 / DSM 1715 / NCIMB 8712</strain>
    </source>
</reference>
<dbReference type="eggNOG" id="COG3243">
    <property type="taxonomic scope" value="Bacteria"/>
</dbReference>
<sequence length="624" mass="69359">MPDKSSQQFLEPALPVSVPASPLQALAPQEAVPDLCATNQPPGTCPSDTKAHPYFRMLDRLVGGLRARSTQGVSPTSLFLALSDWAINLAGAPGKQADLALTICRDTERLFLDIVLTALDAKTPLAFTPEPGEQRFKDPAWNHLPYRFWLQTYLRSRDWWRQTAADVPGLSPHHSDIVTFVLEQVLVALSPANNLVTNPEIIQKIIETGGRNFLDGGRNLVEDITRLIAGQMPAGTEAYKVGETVAVTPGKVVLRNRLIELIQYAPETENVKAEPILIVPAWIMKYYILDLSPHNSLIAYLVGKGHTVFCISWHNVTSHDRNLSLEDYRLLGVMAALEAVNHIVPGRLVHAVGYCLGGTLLSLAAAAMAEIGDERLASITLLAAQTDFTEPGPLQVFIDENEINSLESLMWEQGNLHSSQMATAFELLRPNDLVYAHIVQDYFLGERRPMLDLMAWNADATRMPYRMHSEYLRKFYLNNDLASGRYMIEGRTIAIQNIRVPIFAVGTERDHVAPWKSVYKIHYLNDGDITFVLTKGGHNAGIVSEPGHKDRSFRISHRRVGDTCLSQEEWEVAARPRQGSWWIAWEAWLTDHSAKVFVAPPSMGAPRDGYPPLANAPGSYVLET</sequence>
<feature type="domain" description="Poly-beta-hydroxybutyrate polymerase N-terminal" evidence="4">
    <location>
        <begin position="55"/>
        <end position="95"/>
    </location>
</feature>
<feature type="domain" description="Poly-beta-hydroxybutyrate polymerase N-terminal" evidence="3">
    <location>
        <begin position="133"/>
        <end position="301"/>
    </location>
</feature>
<dbReference type="PANTHER" id="PTHR36837:SF5">
    <property type="entry name" value="POLY-3-HYDROXYBUTYRATE SYNTHASE"/>
    <property type="match status" value="1"/>
</dbReference>
<evidence type="ECO:0000313" key="6">
    <source>
        <dbReference type="Proteomes" id="UP000001695"/>
    </source>
</evidence>
<dbReference type="EMBL" id="CP001016">
    <property type="protein sequence ID" value="ACB95820.1"/>
    <property type="molecule type" value="Genomic_DNA"/>
</dbReference>
<keyword evidence="1" id="KW-0808">Transferase</keyword>
<dbReference type="Gene3D" id="3.40.50.1820">
    <property type="entry name" value="alpha/beta hydrolase"/>
    <property type="match status" value="1"/>
</dbReference>
<dbReference type="InterPro" id="IPR029058">
    <property type="entry name" value="AB_hydrolase_fold"/>
</dbReference>
<dbReference type="GO" id="GO:0016746">
    <property type="term" value="F:acyltransferase activity"/>
    <property type="evidence" value="ECO:0007669"/>
    <property type="project" value="UniProtKB-KW"/>
</dbReference>
<dbReference type="GO" id="GO:0042619">
    <property type="term" value="P:poly-hydroxybutyrate biosynthetic process"/>
    <property type="evidence" value="ECO:0007669"/>
    <property type="project" value="InterPro"/>
</dbReference>
<dbReference type="Proteomes" id="UP000001695">
    <property type="component" value="Chromosome"/>
</dbReference>
<evidence type="ECO:0000256" key="2">
    <source>
        <dbReference type="ARBA" id="ARBA00023315"/>
    </source>
</evidence>
<proteinExistence type="predicted"/>
<dbReference type="HOGENOM" id="CLU_017387_1_0_5"/>
<dbReference type="KEGG" id="bid:Bind_2201"/>
<dbReference type="SUPFAM" id="SSF53474">
    <property type="entry name" value="alpha/beta-Hydrolases"/>
    <property type="match status" value="1"/>
</dbReference>
<dbReference type="Pfam" id="PF07167">
    <property type="entry name" value="PhaC_N"/>
    <property type="match status" value="1"/>
</dbReference>
<keyword evidence="6" id="KW-1185">Reference proteome</keyword>
<reference evidence="6" key="1">
    <citation type="submission" date="2008-03" db="EMBL/GenBank/DDBJ databases">
        <title>Complete sequence of chromosome of Beijerinckia indica subsp. indica ATCC 9039.</title>
        <authorList>
            <consortium name="US DOE Joint Genome Institute"/>
            <person name="Copeland A."/>
            <person name="Lucas S."/>
            <person name="Lapidus A."/>
            <person name="Glavina del Rio T."/>
            <person name="Dalin E."/>
            <person name="Tice H."/>
            <person name="Bruce D."/>
            <person name="Goodwin L."/>
            <person name="Pitluck S."/>
            <person name="LaButti K."/>
            <person name="Schmutz J."/>
            <person name="Larimer F."/>
            <person name="Land M."/>
            <person name="Hauser L."/>
            <person name="Kyrpides N."/>
            <person name="Mikhailova N."/>
            <person name="Dunfield P.F."/>
            <person name="Dedysh S.N."/>
            <person name="Liesack W."/>
            <person name="Saw J.H."/>
            <person name="Alam M."/>
            <person name="Chen Y."/>
            <person name="Murrell J.C."/>
            <person name="Richardson P."/>
        </authorList>
    </citation>
    <scope>NUCLEOTIDE SEQUENCE [LARGE SCALE GENOMIC DNA]</scope>
    <source>
        <strain evidence="6">ATCC 9039 / DSM 1715 / NCIMB 8712</strain>
    </source>
</reference>
<name>B2IGQ9_BEII9</name>
<dbReference type="Pfam" id="PF12551">
    <property type="entry name" value="PHBC_N"/>
    <property type="match status" value="1"/>
</dbReference>